<proteinExistence type="predicted"/>
<evidence type="ECO:0000256" key="1">
    <source>
        <dbReference type="SAM" id="MobiDB-lite"/>
    </source>
</evidence>
<dbReference type="InterPro" id="IPR036875">
    <property type="entry name" value="Znf_CCHC_sf"/>
</dbReference>
<feature type="compositionally biased region" description="Basic and acidic residues" evidence="1">
    <location>
        <begin position="72"/>
        <end position="88"/>
    </location>
</feature>
<name>A0A9D5HBB6_9LILI</name>
<evidence type="ECO:0000313" key="3">
    <source>
        <dbReference type="EMBL" id="KAJ0970309.1"/>
    </source>
</evidence>
<evidence type="ECO:0000313" key="4">
    <source>
        <dbReference type="Proteomes" id="UP001085076"/>
    </source>
</evidence>
<comment type="caution">
    <text evidence="3">The sequence shown here is derived from an EMBL/GenBank/DDBJ whole genome shotgun (WGS) entry which is preliminary data.</text>
</comment>
<feature type="domain" description="CCHC-type" evidence="2">
    <location>
        <begin position="126"/>
        <end position="142"/>
    </location>
</feature>
<dbReference type="EMBL" id="JAGGNH010000006">
    <property type="protein sequence ID" value="KAJ0970309.1"/>
    <property type="molecule type" value="Genomic_DNA"/>
</dbReference>
<gene>
    <name evidence="3" type="ORF">J5N97_023186</name>
</gene>
<dbReference type="GO" id="GO:0003676">
    <property type="term" value="F:nucleic acid binding"/>
    <property type="evidence" value="ECO:0007669"/>
    <property type="project" value="InterPro"/>
</dbReference>
<organism evidence="3 4">
    <name type="scientific">Dioscorea zingiberensis</name>
    <dbReference type="NCBI Taxonomy" id="325984"/>
    <lineage>
        <taxon>Eukaryota</taxon>
        <taxon>Viridiplantae</taxon>
        <taxon>Streptophyta</taxon>
        <taxon>Embryophyta</taxon>
        <taxon>Tracheophyta</taxon>
        <taxon>Spermatophyta</taxon>
        <taxon>Magnoliopsida</taxon>
        <taxon>Liliopsida</taxon>
        <taxon>Dioscoreales</taxon>
        <taxon>Dioscoreaceae</taxon>
        <taxon>Dioscorea</taxon>
    </lineage>
</organism>
<feature type="compositionally biased region" description="Basic and acidic residues" evidence="1">
    <location>
        <begin position="16"/>
        <end position="31"/>
    </location>
</feature>
<feature type="domain" description="CCHC-type" evidence="2">
    <location>
        <begin position="145"/>
        <end position="161"/>
    </location>
</feature>
<dbReference type="SMART" id="SM00343">
    <property type="entry name" value="ZnF_C2HC"/>
    <property type="match status" value="2"/>
</dbReference>
<keyword evidence="4" id="KW-1185">Reference proteome</keyword>
<accession>A0A9D5HBB6</accession>
<dbReference type="SUPFAM" id="SSF57756">
    <property type="entry name" value="Retrovirus zinc finger-like domains"/>
    <property type="match status" value="1"/>
</dbReference>
<dbReference type="Proteomes" id="UP001085076">
    <property type="component" value="Miscellaneous, Linkage group lg06"/>
</dbReference>
<reference evidence="3" key="1">
    <citation type="submission" date="2021-03" db="EMBL/GenBank/DDBJ databases">
        <authorList>
            <person name="Li Z."/>
            <person name="Yang C."/>
        </authorList>
    </citation>
    <scope>NUCLEOTIDE SEQUENCE</scope>
    <source>
        <strain evidence="3">Dzin_1.0</strain>
        <tissue evidence="3">Leaf</tissue>
    </source>
</reference>
<dbReference type="AlphaFoldDB" id="A0A9D5HBB6"/>
<dbReference type="InterPro" id="IPR001878">
    <property type="entry name" value="Znf_CCHC"/>
</dbReference>
<dbReference type="GO" id="GO:0008270">
    <property type="term" value="F:zinc ion binding"/>
    <property type="evidence" value="ECO:0007669"/>
    <property type="project" value="InterPro"/>
</dbReference>
<feature type="region of interest" description="Disordered" evidence="1">
    <location>
        <begin position="1"/>
        <end position="117"/>
    </location>
</feature>
<evidence type="ECO:0000259" key="2">
    <source>
        <dbReference type="SMART" id="SM00343"/>
    </source>
</evidence>
<sequence length="311" mass="35346">MISNIGATLEGPKPWHRSESSTEPNWRDNKHLQGVATRATQPPRTDRQQKSSRRIPHSSAGEHYSRKRIPRKRTEGHANEEKGWEEVRRKRSREQHKEHCRGDPSLPPVGRRSPPTIHTPAGMIAACGQCLRLGHKASECRRAATCRRCEGVGHKGANCHAKQGLNKHKGPTHIEAGKNSSLPARLHRKLPPKTPVATLHQAENQEDNMEAEHHYITTVIDNDVLAGMENIKRFTIGKVTVVREGMVLRQNVVEMLKMKMKENWEWPIKPLRDDRYLIACPSPKVARRMEGTGPLEHPRFAMTFSPWTLDL</sequence>
<protein>
    <recommendedName>
        <fullName evidence="2">CCHC-type domain-containing protein</fullName>
    </recommendedName>
</protein>
<reference evidence="3" key="2">
    <citation type="journal article" date="2022" name="Hortic Res">
        <title>The genome of Dioscorea zingiberensis sheds light on the biosynthesis, origin and evolution of the medicinally important diosgenin saponins.</title>
        <authorList>
            <person name="Li Y."/>
            <person name="Tan C."/>
            <person name="Li Z."/>
            <person name="Guo J."/>
            <person name="Li S."/>
            <person name="Chen X."/>
            <person name="Wang C."/>
            <person name="Dai X."/>
            <person name="Yang H."/>
            <person name="Song W."/>
            <person name="Hou L."/>
            <person name="Xu J."/>
            <person name="Tong Z."/>
            <person name="Xu A."/>
            <person name="Yuan X."/>
            <person name="Wang W."/>
            <person name="Yang Q."/>
            <person name="Chen L."/>
            <person name="Sun Z."/>
            <person name="Wang K."/>
            <person name="Pan B."/>
            <person name="Chen J."/>
            <person name="Bao Y."/>
            <person name="Liu F."/>
            <person name="Qi X."/>
            <person name="Gang D.R."/>
            <person name="Wen J."/>
            <person name="Li J."/>
        </authorList>
    </citation>
    <scope>NUCLEOTIDE SEQUENCE</scope>
    <source>
        <strain evidence="3">Dzin_1.0</strain>
    </source>
</reference>